<dbReference type="PANTHER" id="PTHR43289:SF34">
    <property type="entry name" value="SERINE_THREONINE-PROTEIN KINASE YBDM-RELATED"/>
    <property type="match status" value="1"/>
</dbReference>
<dbReference type="InterPro" id="IPR011009">
    <property type="entry name" value="Kinase-like_dom_sf"/>
</dbReference>
<dbReference type="Gene3D" id="3.30.200.20">
    <property type="entry name" value="Phosphorylase Kinase, domain 1"/>
    <property type="match status" value="1"/>
</dbReference>
<evidence type="ECO:0000256" key="4">
    <source>
        <dbReference type="ARBA" id="ARBA00022840"/>
    </source>
</evidence>
<dbReference type="Gene3D" id="1.10.510.10">
    <property type="entry name" value="Transferase(Phosphotransferase) domain 1"/>
    <property type="match status" value="1"/>
</dbReference>
<dbReference type="EMBL" id="CP037920">
    <property type="protein sequence ID" value="QDT97810.1"/>
    <property type="molecule type" value="Genomic_DNA"/>
</dbReference>
<dbReference type="GO" id="GO:0004674">
    <property type="term" value="F:protein serine/threonine kinase activity"/>
    <property type="evidence" value="ECO:0007669"/>
    <property type="project" value="UniProtKB-EC"/>
</dbReference>
<evidence type="ECO:0000313" key="7">
    <source>
        <dbReference type="Proteomes" id="UP000318704"/>
    </source>
</evidence>
<protein>
    <submittedName>
        <fullName evidence="6">Serine/threonine-protein kinase PknH</fullName>
        <ecNumber evidence="6">2.7.11.1</ecNumber>
    </submittedName>
</protein>
<dbReference type="Proteomes" id="UP000318704">
    <property type="component" value="Chromosome"/>
</dbReference>
<dbReference type="Pfam" id="PF00069">
    <property type="entry name" value="Pkinase"/>
    <property type="match status" value="1"/>
</dbReference>
<evidence type="ECO:0000256" key="2">
    <source>
        <dbReference type="ARBA" id="ARBA00022741"/>
    </source>
</evidence>
<evidence type="ECO:0000256" key="1">
    <source>
        <dbReference type="ARBA" id="ARBA00022679"/>
    </source>
</evidence>
<dbReference type="PROSITE" id="PS50011">
    <property type="entry name" value="PROTEIN_KINASE_DOM"/>
    <property type="match status" value="1"/>
</dbReference>
<dbReference type="PANTHER" id="PTHR43289">
    <property type="entry name" value="MITOGEN-ACTIVATED PROTEIN KINASE KINASE KINASE 20-RELATED"/>
    <property type="match status" value="1"/>
</dbReference>
<evidence type="ECO:0000313" key="6">
    <source>
        <dbReference type="EMBL" id="QDT97810.1"/>
    </source>
</evidence>
<keyword evidence="2" id="KW-0547">Nucleotide-binding</keyword>
<dbReference type="AlphaFoldDB" id="A0A517VXS4"/>
<name>A0A517VXS4_9PLAN</name>
<dbReference type="KEGG" id="gaw:V144x_32920"/>
<feature type="domain" description="Protein kinase" evidence="5">
    <location>
        <begin position="93"/>
        <end position="369"/>
    </location>
</feature>
<keyword evidence="1 6" id="KW-0808">Transferase</keyword>
<evidence type="ECO:0000259" key="5">
    <source>
        <dbReference type="PROSITE" id="PS50011"/>
    </source>
</evidence>
<keyword evidence="4" id="KW-0067">ATP-binding</keyword>
<organism evidence="6 7">
    <name type="scientific">Gimesia aquarii</name>
    <dbReference type="NCBI Taxonomy" id="2527964"/>
    <lineage>
        <taxon>Bacteria</taxon>
        <taxon>Pseudomonadati</taxon>
        <taxon>Planctomycetota</taxon>
        <taxon>Planctomycetia</taxon>
        <taxon>Planctomycetales</taxon>
        <taxon>Planctomycetaceae</taxon>
        <taxon>Gimesia</taxon>
    </lineage>
</organism>
<dbReference type="GO" id="GO:0005524">
    <property type="term" value="F:ATP binding"/>
    <property type="evidence" value="ECO:0007669"/>
    <property type="project" value="UniProtKB-KW"/>
</dbReference>
<keyword evidence="3 6" id="KW-0418">Kinase</keyword>
<dbReference type="SUPFAM" id="SSF56112">
    <property type="entry name" value="Protein kinase-like (PK-like)"/>
    <property type="match status" value="1"/>
</dbReference>
<accession>A0A517VXS4</accession>
<reference evidence="6 7" key="1">
    <citation type="submission" date="2019-03" db="EMBL/GenBank/DDBJ databases">
        <title>Deep-cultivation of Planctomycetes and their phenomic and genomic characterization uncovers novel biology.</title>
        <authorList>
            <person name="Wiegand S."/>
            <person name="Jogler M."/>
            <person name="Boedeker C."/>
            <person name="Pinto D."/>
            <person name="Vollmers J."/>
            <person name="Rivas-Marin E."/>
            <person name="Kohn T."/>
            <person name="Peeters S.H."/>
            <person name="Heuer A."/>
            <person name="Rast P."/>
            <person name="Oberbeckmann S."/>
            <person name="Bunk B."/>
            <person name="Jeske O."/>
            <person name="Meyerdierks A."/>
            <person name="Storesund J.E."/>
            <person name="Kallscheuer N."/>
            <person name="Luecker S."/>
            <person name="Lage O.M."/>
            <person name="Pohl T."/>
            <person name="Merkel B.J."/>
            <person name="Hornburger P."/>
            <person name="Mueller R.-W."/>
            <person name="Bruemmer F."/>
            <person name="Labrenz M."/>
            <person name="Spormann A.M."/>
            <person name="Op den Camp H."/>
            <person name="Overmann J."/>
            <person name="Amann R."/>
            <person name="Jetten M.S.M."/>
            <person name="Mascher T."/>
            <person name="Medema M.H."/>
            <person name="Devos D.P."/>
            <person name="Kaster A.-K."/>
            <person name="Ovreas L."/>
            <person name="Rohde M."/>
            <person name="Galperin M.Y."/>
            <person name="Jogler C."/>
        </authorList>
    </citation>
    <scope>NUCLEOTIDE SEQUENCE [LARGE SCALE GENOMIC DNA]</scope>
    <source>
        <strain evidence="6 7">V144</strain>
    </source>
</reference>
<proteinExistence type="predicted"/>
<sequence>MNSEPQKTKGHSSEIVTEGNSLETLASQFLDEYRQWLNPSIEDYAIAYPEYAEAIRESFPVLITMEQWKGNRESSRLLYPPPDEFIVKQLGDYRFIREISRNKTSISYEAIQGSSNRHVAVKMLPWKAETIPRWRDRFKLESGLASRLKHPNIISLYHVGEDQGYCYAVLQLVNGVRLDQIIQYLSDENKEVSHDKQTEAIALTLTQNKWNAFAEIGLQIAKALRYSHSRGILHFNISPENILLNRERQSWLANFSLPQFADGLLKQQSARVLLYQAPERFKDQHNEQSDLYSLGMVLYELATLSPAFKIDKRSKLIDHILHNEALRPRKRNANIPVDFETIILNCIAKSQQTRYRSAKELSVDLVRFINGRNIKLRTKHRHNSPKSWFIFRKNNH</sequence>
<dbReference type="RefSeq" id="WP_144986103.1">
    <property type="nucleotide sequence ID" value="NZ_CP037920.1"/>
</dbReference>
<gene>
    <name evidence="6" type="primary">pknH</name>
    <name evidence="6" type="ORF">V144x_32920</name>
</gene>
<evidence type="ECO:0000256" key="3">
    <source>
        <dbReference type="ARBA" id="ARBA00022777"/>
    </source>
</evidence>
<dbReference type="InterPro" id="IPR000719">
    <property type="entry name" value="Prot_kinase_dom"/>
</dbReference>
<dbReference type="CDD" id="cd14014">
    <property type="entry name" value="STKc_PknB_like"/>
    <property type="match status" value="1"/>
</dbReference>
<dbReference type="EC" id="2.7.11.1" evidence="6"/>